<dbReference type="Gene3D" id="2.40.30.10">
    <property type="entry name" value="Translation factors"/>
    <property type="match status" value="2"/>
</dbReference>
<dbReference type="InterPro" id="IPR009000">
    <property type="entry name" value="Transl_B-barrel_sf"/>
</dbReference>
<gene>
    <name evidence="7" type="ORF">TDIB3V08_LOCUS862</name>
</gene>
<accession>A0A7R8V9X6</accession>
<dbReference type="InterPro" id="IPR000597">
    <property type="entry name" value="Ribosomal_uL3"/>
</dbReference>
<keyword evidence="2" id="KW-0689">Ribosomal protein</keyword>
<comment type="similarity">
    <text evidence="1">Belongs to the universal ribosomal protein uL3 family.</text>
</comment>
<protein>
    <recommendedName>
        <fullName evidence="4">Large ribosomal subunit protein uL3m</fullName>
    </recommendedName>
    <alternativeName>
        <fullName evidence="5">39S ribosomal protein L3, mitochondrial</fullName>
    </alternativeName>
</protein>
<sequence length="386" mass="43655">MSTAKIKMATMNTCLAFSLQLLPHHCSLLRQSLSVTFTQVRGKNFVHRPRLRYPSWHLQKDRVKYNESLTRENKSFIKEVVEDKYGPQAIIGGVTTYQQSPLKNEPMEKGTWFPGVRRTGVIARKIGIYPMWMNDGTKVFSTLLQVVDNHVIRYIPPGEFEPARKPKKKIRYPNRFGCLLVGAESEDPQTFTKEYCGLFTSSGLMPKKFLGRFFVSPEAAIQPGTPLLASHFKVGQVVDIRGKTIDRGFQGVMKRWGFKGMPASHGVTKTHRRPGNIGSGGTKARVMPGTKMPGHMGNRHRILKGVEILRINTQYNVLWVKGLAVAGGTNSICYIYDTILPFRKPTEPPPFPTFYPEDLEEPLPNDIYSGKLHRFSSPTIIFQDTK</sequence>
<reference evidence="7" key="1">
    <citation type="submission" date="2020-11" db="EMBL/GenBank/DDBJ databases">
        <authorList>
            <person name="Tran Van P."/>
        </authorList>
    </citation>
    <scope>NUCLEOTIDE SEQUENCE</scope>
</reference>
<name>A0A7R8V9X6_TIMDO</name>
<organism evidence="7">
    <name type="scientific">Timema douglasi</name>
    <name type="common">Walking stick</name>
    <dbReference type="NCBI Taxonomy" id="61478"/>
    <lineage>
        <taxon>Eukaryota</taxon>
        <taxon>Metazoa</taxon>
        <taxon>Ecdysozoa</taxon>
        <taxon>Arthropoda</taxon>
        <taxon>Hexapoda</taxon>
        <taxon>Insecta</taxon>
        <taxon>Pterygota</taxon>
        <taxon>Neoptera</taxon>
        <taxon>Polyneoptera</taxon>
        <taxon>Phasmatodea</taxon>
        <taxon>Timematodea</taxon>
        <taxon>Timematoidea</taxon>
        <taxon>Timematidae</taxon>
        <taxon>Timema</taxon>
    </lineage>
</organism>
<evidence type="ECO:0000256" key="1">
    <source>
        <dbReference type="ARBA" id="ARBA00006540"/>
    </source>
</evidence>
<proteinExistence type="inferred from homology"/>
<dbReference type="PANTHER" id="PTHR11229">
    <property type="entry name" value="50S RIBOSOMAL PROTEIN L3"/>
    <property type="match status" value="1"/>
</dbReference>
<dbReference type="EMBL" id="OA564484">
    <property type="protein sequence ID" value="CAD7194436.1"/>
    <property type="molecule type" value="Genomic_DNA"/>
</dbReference>
<dbReference type="GO" id="GO:0006412">
    <property type="term" value="P:translation"/>
    <property type="evidence" value="ECO:0007669"/>
    <property type="project" value="InterPro"/>
</dbReference>
<evidence type="ECO:0000256" key="2">
    <source>
        <dbReference type="ARBA" id="ARBA00022980"/>
    </source>
</evidence>
<dbReference type="AlphaFoldDB" id="A0A7R8V9X6"/>
<evidence type="ECO:0000313" key="7">
    <source>
        <dbReference type="EMBL" id="CAD7194436.1"/>
    </source>
</evidence>
<evidence type="ECO:0000256" key="3">
    <source>
        <dbReference type="ARBA" id="ARBA00023274"/>
    </source>
</evidence>
<dbReference type="NCBIfam" id="TIGR03625">
    <property type="entry name" value="L3_bact"/>
    <property type="match status" value="1"/>
</dbReference>
<keyword evidence="3" id="KW-0687">Ribonucleoprotein</keyword>
<dbReference type="FunFam" id="2.40.30.10:FF:000049">
    <property type="entry name" value="39S ribosomal protein L3, mitochondrial"/>
    <property type="match status" value="1"/>
</dbReference>
<dbReference type="SUPFAM" id="SSF50447">
    <property type="entry name" value="Translation proteins"/>
    <property type="match status" value="1"/>
</dbReference>
<feature type="region of interest" description="Disordered" evidence="6">
    <location>
        <begin position="263"/>
        <end position="294"/>
    </location>
</feature>
<dbReference type="Pfam" id="PF00297">
    <property type="entry name" value="Ribosomal_L3"/>
    <property type="match status" value="1"/>
</dbReference>
<dbReference type="GO" id="GO:0003735">
    <property type="term" value="F:structural constituent of ribosome"/>
    <property type="evidence" value="ECO:0007669"/>
    <property type="project" value="InterPro"/>
</dbReference>
<dbReference type="PANTHER" id="PTHR11229:SF8">
    <property type="entry name" value="LARGE RIBOSOMAL SUBUNIT PROTEIN UL3M"/>
    <property type="match status" value="1"/>
</dbReference>
<evidence type="ECO:0000256" key="5">
    <source>
        <dbReference type="ARBA" id="ARBA00035396"/>
    </source>
</evidence>
<evidence type="ECO:0000256" key="6">
    <source>
        <dbReference type="SAM" id="MobiDB-lite"/>
    </source>
</evidence>
<dbReference type="InterPro" id="IPR019927">
    <property type="entry name" value="Ribosomal_uL3_bac/org-type"/>
</dbReference>
<evidence type="ECO:0000256" key="4">
    <source>
        <dbReference type="ARBA" id="ARBA00035209"/>
    </source>
</evidence>
<dbReference type="GO" id="GO:0005762">
    <property type="term" value="C:mitochondrial large ribosomal subunit"/>
    <property type="evidence" value="ECO:0007669"/>
    <property type="project" value="TreeGrafter"/>
</dbReference>